<evidence type="ECO:0000313" key="1">
    <source>
        <dbReference type="EMBL" id="MBC8560767.1"/>
    </source>
</evidence>
<dbReference type="RefSeq" id="WP_249296038.1">
    <property type="nucleotide sequence ID" value="NZ_JACRSV010000004.1"/>
</dbReference>
<protein>
    <submittedName>
        <fullName evidence="1">Uncharacterized protein</fullName>
    </submittedName>
</protein>
<proteinExistence type="predicted"/>
<reference evidence="1" key="1">
    <citation type="submission" date="2020-08" db="EMBL/GenBank/DDBJ databases">
        <title>Genome public.</title>
        <authorList>
            <person name="Liu C."/>
            <person name="Sun Q."/>
        </authorList>
    </citation>
    <scope>NUCLEOTIDE SEQUENCE</scope>
    <source>
        <strain evidence="1">NSJ-33</strain>
    </source>
</reference>
<keyword evidence="2" id="KW-1185">Reference proteome</keyword>
<accession>A0A926E5R3</accession>
<name>A0A926E5R3_9FIRM</name>
<sequence length="121" mass="13417">MRDGRPNPDIWGNILTCIEIAEGIYEIVGSRKRGLELPKELAEEILPESVINGAETDGESVCFTDDVSNALVADTLLEQELITDSKEISRLEALRQLNEPEYSTGFEPPISDIELEGLELE</sequence>
<organism evidence="1 2">
    <name type="scientific">Fumia xinanensis</name>
    <dbReference type="NCBI Taxonomy" id="2763659"/>
    <lineage>
        <taxon>Bacteria</taxon>
        <taxon>Bacillati</taxon>
        <taxon>Bacillota</taxon>
        <taxon>Clostridia</taxon>
        <taxon>Eubacteriales</taxon>
        <taxon>Oscillospiraceae</taxon>
        <taxon>Fumia</taxon>
    </lineage>
</organism>
<gene>
    <name evidence="1" type="ORF">H8710_11900</name>
</gene>
<dbReference type="AlphaFoldDB" id="A0A926E5R3"/>
<evidence type="ECO:0000313" key="2">
    <source>
        <dbReference type="Proteomes" id="UP000610760"/>
    </source>
</evidence>
<dbReference type="EMBL" id="JACRSV010000004">
    <property type="protein sequence ID" value="MBC8560767.1"/>
    <property type="molecule type" value="Genomic_DNA"/>
</dbReference>
<comment type="caution">
    <text evidence="1">The sequence shown here is derived from an EMBL/GenBank/DDBJ whole genome shotgun (WGS) entry which is preliminary data.</text>
</comment>
<dbReference type="Proteomes" id="UP000610760">
    <property type="component" value="Unassembled WGS sequence"/>
</dbReference>